<dbReference type="Proteomes" id="UP001449225">
    <property type="component" value="Unassembled WGS sequence"/>
</dbReference>
<evidence type="ECO:0000256" key="1">
    <source>
        <dbReference type="ARBA" id="ARBA00004953"/>
    </source>
</evidence>
<dbReference type="Gene3D" id="3.30.950.10">
    <property type="entry name" value="Methyltransferase, Cobalt-precorrin-4 Transmethylase, Domain 2"/>
    <property type="match status" value="1"/>
</dbReference>
<protein>
    <submittedName>
        <fullName evidence="7">Precorrin-6y C5,15-methyltransferase (Decarboxylating) subunit CbiE</fullName>
    </submittedName>
</protein>
<comment type="caution">
    <text evidence="7">The sequence shown here is derived from an EMBL/GenBank/DDBJ whole genome shotgun (WGS) entry which is preliminary data.</text>
</comment>
<keyword evidence="5" id="KW-0949">S-adenosyl-L-methionine</keyword>
<dbReference type="Gene3D" id="3.40.1010.10">
    <property type="entry name" value="Cobalt-precorrin-4 Transmethylase, Domain 1"/>
    <property type="match status" value="1"/>
</dbReference>
<dbReference type="Pfam" id="PF09445">
    <property type="entry name" value="Methyltransf_15"/>
    <property type="match status" value="1"/>
</dbReference>
<keyword evidence="3" id="KW-0489">Methyltransferase</keyword>
<dbReference type="NCBIfam" id="TIGR02467">
    <property type="entry name" value="CbiE"/>
    <property type="match status" value="1"/>
</dbReference>
<dbReference type="PANTHER" id="PTHR43182:SF1">
    <property type="entry name" value="COBALT-PRECORRIN-7 C(5)-METHYLTRANSFERASE"/>
    <property type="match status" value="1"/>
</dbReference>
<evidence type="ECO:0000313" key="7">
    <source>
        <dbReference type="EMBL" id="MEM5535304.1"/>
    </source>
</evidence>
<dbReference type="InterPro" id="IPR019012">
    <property type="entry name" value="RNA_cap_Gua-N2-MeTrfase"/>
</dbReference>
<dbReference type="InterPro" id="IPR029063">
    <property type="entry name" value="SAM-dependent_MTases_sf"/>
</dbReference>
<dbReference type="InterPro" id="IPR050714">
    <property type="entry name" value="Cobalamin_biosynth_MTase"/>
</dbReference>
<dbReference type="SUPFAM" id="SSF53335">
    <property type="entry name" value="S-adenosyl-L-methionine-dependent methyltransferases"/>
    <property type="match status" value="1"/>
</dbReference>
<name>A0ABU9TNK5_9GAMM</name>
<dbReference type="NCBIfam" id="TIGR02469">
    <property type="entry name" value="CbiT"/>
    <property type="match status" value="1"/>
</dbReference>
<keyword evidence="8" id="KW-1185">Reference proteome</keyword>
<dbReference type="EMBL" id="JBBMRA010000001">
    <property type="protein sequence ID" value="MEM5535304.1"/>
    <property type="molecule type" value="Genomic_DNA"/>
</dbReference>
<accession>A0ABU9TNK5</accession>
<dbReference type="CDD" id="cd02440">
    <property type="entry name" value="AdoMet_MTases"/>
    <property type="match status" value="1"/>
</dbReference>
<feature type="domain" description="Tetrapyrrole methylase" evidence="6">
    <location>
        <begin position="5"/>
        <end position="195"/>
    </location>
</feature>
<dbReference type="InterPro" id="IPR012818">
    <property type="entry name" value="CbiE"/>
</dbReference>
<gene>
    <name evidence="7" type="primary">cbiE</name>
    <name evidence="7" type="ORF">WNY58_02755</name>
</gene>
<dbReference type="PIRSF" id="PIRSF036428">
    <property type="entry name" value="CobL"/>
    <property type="match status" value="1"/>
</dbReference>
<evidence type="ECO:0000256" key="5">
    <source>
        <dbReference type="ARBA" id="ARBA00022691"/>
    </source>
</evidence>
<dbReference type="PANTHER" id="PTHR43182">
    <property type="entry name" value="COBALT-PRECORRIN-6B C(15)-METHYLTRANSFERASE (DECARBOXYLATING)"/>
    <property type="match status" value="1"/>
</dbReference>
<reference evidence="7 8" key="1">
    <citation type="submission" date="2024-03" db="EMBL/GenBank/DDBJ databases">
        <title>Community enrichment and isolation of bacterial strains for fucoidan degradation.</title>
        <authorList>
            <person name="Sichert A."/>
        </authorList>
    </citation>
    <scope>NUCLEOTIDE SEQUENCE [LARGE SCALE GENOMIC DNA]</scope>
    <source>
        <strain evidence="7 8">AS76</strain>
    </source>
</reference>
<keyword evidence="4" id="KW-0808">Transferase</keyword>
<organism evidence="7 8">
    <name type="scientific">Neptuniibacter pectenicola</name>
    <dbReference type="NCBI Taxonomy" id="1806669"/>
    <lineage>
        <taxon>Bacteria</taxon>
        <taxon>Pseudomonadati</taxon>
        <taxon>Pseudomonadota</taxon>
        <taxon>Gammaproteobacteria</taxon>
        <taxon>Oceanospirillales</taxon>
        <taxon>Oceanospirillaceae</taxon>
        <taxon>Neptuniibacter</taxon>
    </lineage>
</organism>
<dbReference type="InterPro" id="IPR014777">
    <property type="entry name" value="4pyrrole_Mease_sub1"/>
</dbReference>
<proteinExistence type="predicted"/>
<dbReference type="InterPro" id="IPR006365">
    <property type="entry name" value="Cbl_synth_CobL"/>
</dbReference>
<evidence type="ECO:0000256" key="3">
    <source>
        <dbReference type="ARBA" id="ARBA00022603"/>
    </source>
</evidence>
<evidence type="ECO:0000313" key="8">
    <source>
        <dbReference type="Proteomes" id="UP001449225"/>
    </source>
</evidence>
<dbReference type="Gene3D" id="3.40.50.150">
    <property type="entry name" value="Vaccinia Virus protein VP39"/>
    <property type="match status" value="1"/>
</dbReference>
<sequence length="423" mass="45955">MATGIYVVGLGVSHEADLSPEALQVLQQVDLVVGSERQLATLVSLLPVGKATLLLPKLEALQELIDESLAANRSVMILASGDPLFYGIGRWFSRHFSAEQLTFYPAVSSLQVACHRLGIALQDVEVLSLHGRPLLKLRTRLRQHQPLLILTDAHSTPTALAQECIACGFVDAKVTVCEALGYPNEKIRGFTAQELVSESCQIEFDPLHVSLLEPGCNRGFLPEFPGIPDQHFVTDKEGAGRGMLTKREVRLSILSQLQVAKGECVWDIGAGCGGVSVELAYWNPNSPIYAIEHHADRLGCLEQNRQRFGVVSNLSIVEGRAPQALTGLPVPDKVFIGGSGGELPALLSHVWTLLPVGGVLLCSAVTEASKHHLYQFYETRLGSADSHYETLQVAVSHGNSLAGQVMYRPSLPVTLYVFKKESR</sequence>
<comment type="pathway">
    <text evidence="1">Cofactor biosynthesis; adenosylcobalamin biosynthesis.</text>
</comment>
<dbReference type="SUPFAM" id="SSF53790">
    <property type="entry name" value="Tetrapyrrole methylase"/>
    <property type="match status" value="1"/>
</dbReference>
<dbReference type="Pfam" id="PF00590">
    <property type="entry name" value="TP_methylase"/>
    <property type="match status" value="1"/>
</dbReference>
<evidence type="ECO:0000256" key="4">
    <source>
        <dbReference type="ARBA" id="ARBA00022679"/>
    </source>
</evidence>
<keyword evidence="2" id="KW-0169">Cobalamin biosynthesis</keyword>
<dbReference type="InterPro" id="IPR035996">
    <property type="entry name" value="4pyrrol_Methylase_sf"/>
</dbReference>
<dbReference type="CDD" id="cd11644">
    <property type="entry name" value="Precorrin-6Y-MT"/>
    <property type="match status" value="1"/>
</dbReference>
<dbReference type="RefSeq" id="WP_342853650.1">
    <property type="nucleotide sequence ID" value="NZ_JBBMRA010000001.1"/>
</dbReference>
<evidence type="ECO:0000259" key="6">
    <source>
        <dbReference type="Pfam" id="PF00590"/>
    </source>
</evidence>
<evidence type="ECO:0000256" key="2">
    <source>
        <dbReference type="ARBA" id="ARBA00022573"/>
    </source>
</evidence>
<dbReference type="InterPro" id="IPR014008">
    <property type="entry name" value="Cbl_synth_MTase_CbiT"/>
</dbReference>
<dbReference type="InterPro" id="IPR014776">
    <property type="entry name" value="4pyrrole_Mease_sub2"/>
</dbReference>
<dbReference type="InterPro" id="IPR000878">
    <property type="entry name" value="4pyrrol_Mease"/>
</dbReference>